<comment type="caution">
    <text evidence="1">The sequence shown here is derived from an EMBL/GenBank/DDBJ whole genome shotgun (WGS) entry which is preliminary data.</text>
</comment>
<dbReference type="PANTHER" id="PTHR33099">
    <property type="entry name" value="FE2OG DIOXYGENASE DOMAIN-CONTAINING PROTEIN"/>
    <property type="match status" value="1"/>
</dbReference>
<proteinExistence type="predicted"/>
<keyword evidence="2" id="KW-1185">Reference proteome</keyword>
<dbReference type="Proteomes" id="UP001174997">
    <property type="component" value="Unassembled WGS sequence"/>
</dbReference>
<name>A0AA40D654_9PEZI</name>
<evidence type="ECO:0000313" key="1">
    <source>
        <dbReference type="EMBL" id="KAK0664525.1"/>
    </source>
</evidence>
<dbReference type="PANTHER" id="PTHR33099:SF7">
    <property type="entry name" value="MYND-TYPE DOMAIN-CONTAINING PROTEIN"/>
    <property type="match status" value="1"/>
</dbReference>
<sequence>MDWESTVPPCSVPPDNASLKRDLLAGLDAIRLSGSFATVHHNIHNKLHPFTPTLDISIPRHHIQARHNSGFDEDQAPALITKLKEAQGANQDPDSRRKRGPVWRIEPEDFRLVEDRAWKHTIEEEFTLHLAKELGVSPDFKVRAKMSGLLIQEEGPLSDRHAVFPAEPGAFGTLVLTPISDHSGGEIVLRHQDKKVVYDTGKLSRLNMSYAAWYNDVSVEVFPVSMFCSTMLVWSLFAEKVDSPVQERGLPLAAEVPVQDIGLLRTGISQWLEGQGRPGGLDCLFHILNHTPRAPGPLSWYMLRDKDLAQVQALERLTHELPFQVFLVSLKMKETGKCKPELGESWYEQEQKWYSAEGDTEGWHEMIEIDRTEYSVTGIFELDGNALMSGVSALKESEARFLTLDSMRSEECPDEQDYGVRLGIWGPLATHTFDPFGVVLVPCDSIQDFLCQRCPIPLTAEEIMANPIATFERVTTNIGTAFSHYASAIADGSKSTLIQDAFIAMCESLHTSAGSLTDAQVRQALKSSITTFQNVLKATVSLARFDLFKRIAGDYENRNLGLPHFAFWLGRWVLDEPLDAPSRFAAIREGFDILLGGFKDDLSVRFDMLEHFAPNPLTDEYFPELVAWIEQTVDRLLNELAQRGDELGEHESYLLLAIAHSFPGCMAASYFEHVILTRIPPSGMKSPAMYLSFLSSLGEEIERDKVRLDSLAAIDRLYKVVAKSLLHSINFASIEAHDWEEWENSNYLNEKALKGITAVNDKDLLRMYSCLLRYHLMDAVGLQRTSYPGEGVDPAGVIQFANGGSFSLWIVFIGKLNHQASSLPCGQFETFWIPIIADLVEGSRMTLARSEVGRQREVPDSVMEDVRERTTITAKRLTKSFGVRYIGRGCGANKRRDHFLLVIQE</sequence>
<dbReference type="AlphaFoldDB" id="A0AA40D654"/>
<evidence type="ECO:0000313" key="2">
    <source>
        <dbReference type="Proteomes" id="UP001174997"/>
    </source>
</evidence>
<accession>A0AA40D654</accession>
<reference evidence="1" key="1">
    <citation type="submission" date="2023-06" db="EMBL/GenBank/DDBJ databases">
        <title>Genome-scale phylogeny and comparative genomics of the fungal order Sordariales.</title>
        <authorList>
            <consortium name="Lawrence Berkeley National Laboratory"/>
            <person name="Hensen N."/>
            <person name="Bonometti L."/>
            <person name="Westerberg I."/>
            <person name="Brannstrom I.O."/>
            <person name="Guillou S."/>
            <person name="Cros-Aarteil S."/>
            <person name="Calhoun S."/>
            <person name="Haridas S."/>
            <person name="Kuo A."/>
            <person name="Mondo S."/>
            <person name="Pangilinan J."/>
            <person name="Riley R."/>
            <person name="Labutti K."/>
            <person name="Andreopoulos B."/>
            <person name="Lipzen A."/>
            <person name="Chen C."/>
            <person name="Yanf M."/>
            <person name="Daum C."/>
            <person name="Ng V."/>
            <person name="Clum A."/>
            <person name="Steindorff A."/>
            <person name="Ohm R."/>
            <person name="Martin F."/>
            <person name="Silar P."/>
            <person name="Natvig D."/>
            <person name="Lalanne C."/>
            <person name="Gautier V."/>
            <person name="Ament-Velasquez S.L."/>
            <person name="Kruys A."/>
            <person name="Hutchinson M.I."/>
            <person name="Powell A.J."/>
            <person name="Barry K."/>
            <person name="Miller A.N."/>
            <person name="Grigoriev I.V."/>
            <person name="Debuchy R."/>
            <person name="Gladieux P."/>
            <person name="Thoren M.H."/>
            <person name="Johannesson H."/>
        </authorList>
    </citation>
    <scope>NUCLEOTIDE SEQUENCE</scope>
    <source>
        <strain evidence="1">CBS 307.81</strain>
    </source>
</reference>
<gene>
    <name evidence="1" type="ORF">QBC41DRAFT_349927</name>
</gene>
<dbReference type="EMBL" id="JAULSY010000120">
    <property type="protein sequence ID" value="KAK0664525.1"/>
    <property type="molecule type" value="Genomic_DNA"/>
</dbReference>
<protein>
    <submittedName>
        <fullName evidence="1">Uncharacterized protein</fullName>
    </submittedName>
</protein>
<organism evidence="1 2">
    <name type="scientific">Cercophora samala</name>
    <dbReference type="NCBI Taxonomy" id="330535"/>
    <lineage>
        <taxon>Eukaryota</taxon>
        <taxon>Fungi</taxon>
        <taxon>Dikarya</taxon>
        <taxon>Ascomycota</taxon>
        <taxon>Pezizomycotina</taxon>
        <taxon>Sordariomycetes</taxon>
        <taxon>Sordariomycetidae</taxon>
        <taxon>Sordariales</taxon>
        <taxon>Lasiosphaeriaceae</taxon>
        <taxon>Cercophora</taxon>
    </lineage>
</organism>